<feature type="non-terminal residue" evidence="1">
    <location>
        <position position="1"/>
    </location>
</feature>
<comment type="caution">
    <text evidence="1">The sequence shown here is derived from an EMBL/GenBank/DDBJ whole genome shotgun (WGS) entry which is preliminary data.</text>
</comment>
<proteinExistence type="predicted"/>
<dbReference type="EMBL" id="LAZR01065276">
    <property type="protein sequence ID" value="KKK55882.1"/>
    <property type="molecule type" value="Genomic_DNA"/>
</dbReference>
<accession>A0A0F8WGE4</accession>
<dbReference type="AlphaFoldDB" id="A0A0F8WGE4"/>
<protein>
    <submittedName>
        <fullName evidence="1">Uncharacterized protein</fullName>
    </submittedName>
</protein>
<name>A0A0F8WGE4_9ZZZZ</name>
<sequence>SDLLVKVLISPTGADTNNLEVSAASDYGVVSNSGYTIFADDDNSFHIQTGAQGLAHPRDADGISILIDNESWYYKIKVWKLG</sequence>
<reference evidence="1" key="1">
    <citation type="journal article" date="2015" name="Nature">
        <title>Complex archaea that bridge the gap between prokaryotes and eukaryotes.</title>
        <authorList>
            <person name="Spang A."/>
            <person name="Saw J.H."/>
            <person name="Jorgensen S.L."/>
            <person name="Zaremba-Niedzwiedzka K."/>
            <person name="Martijn J."/>
            <person name="Lind A.E."/>
            <person name="van Eijk R."/>
            <person name="Schleper C."/>
            <person name="Guy L."/>
            <person name="Ettema T.J."/>
        </authorList>
    </citation>
    <scope>NUCLEOTIDE SEQUENCE</scope>
</reference>
<evidence type="ECO:0000313" key="1">
    <source>
        <dbReference type="EMBL" id="KKK55882.1"/>
    </source>
</evidence>
<gene>
    <name evidence="1" type="ORF">LCGC14_3070090</name>
</gene>
<organism evidence="1">
    <name type="scientific">marine sediment metagenome</name>
    <dbReference type="NCBI Taxonomy" id="412755"/>
    <lineage>
        <taxon>unclassified sequences</taxon>
        <taxon>metagenomes</taxon>
        <taxon>ecological metagenomes</taxon>
    </lineage>
</organism>